<proteinExistence type="predicted"/>
<dbReference type="Proteomes" id="UP000075901">
    <property type="component" value="Unassembled WGS sequence"/>
</dbReference>
<reference evidence="3" key="2">
    <citation type="submission" date="2020-05" db="UniProtKB">
        <authorList>
            <consortium name="EnsemblMetazoa"/>
        </authorList>
    </citation>
    <scope>IDENTIFICATION</scope>
    <source>
        <strain evidence="3">maculatus3</strain>
    </source>
</reference>
<reference evidence="4" key="1">
    <citation type="submission" date="2013-09" db="EMBL/GenBank/DDBJ databases">
        <title>The Genome Sequence of Anopheles maculatus species B.</title>
        <authorList>
            <consortium name="The Broad Institute Genomics Platform"/>
            <person name="Neafsey D.E."/>
            <person name="Besansky N."/>
            <person name="Howell P."/>
            <person name="Walton C."/>
            <person name="Young S.K."/>
            <person name="Zeng Q."/>
            <person name="Gargeya S."/>
            <person name="Fitzgerald M."/>
            <person name="Haas B."/>
            <person name="Abouelleil A."/>
            <person name="Allen A.W."/>
            <person name="Alvarado L."/>
            <person name="Arachchi H.M."/>
            <person name="Berlin A.M."/>
            <person name="Chapman S.B."/>
            <person name="Gainer-Dewar J."/>
            <person name="Goldberg J."/>
            <person name="Griggs A."/>
            <person name="Gujja S."/>
            <person name="Hansen M."/>
            <person name="Howarth C."/>
            <person name="Imamovic A."/>
            <person name="Ireland A."/>
            <person name="Larimer J."/>
            <person name="McCowan C."/>
            <person name="Murphy C."/>
            <person name="Pearson M."/>
            <person name="Poon T.W."/>
            <person name="Priest M."/>
            <person name="Roberts A."/>
            <person name="Saif S."/>
            <person name="Shea T."/>
            <person name="Sisk P."/>
            <person name="Sykes S."/>
            <person name="Wortman J."/>
            <person name="Nusbaum C."/>
            <person name="Birren B."/>
        </authorList>
    </citation>
    <scope>NUCLEOTIDE SEQUENCE [LARGE SCALE GENOMIC DNA]</scope>
    <source>
        <strain evidence="4">maculatus3</strain>
    </source>
</reference>
<evidence type="ECO:0000256" key="1">
    <source>
        <dbReference type="ARBA" id="ARBA00022837"/>
    </source>
</evidence>
<evidence type="ECO:0000313" key="4">
    <source>
        <dbReference type="Proteomes" id="UP000075901"/>
    </source>
</evidence>
<keyword evidence="1" id="KW-0106">Calcium</keyword>
<dbReference type="InterPro" id="IPR002048">
    <property type="entry name" value="EF_hand_dom"/>
</dbReference>
<dbReference type="Gene3D" id="1.10.238.10">
    <property type="entry name" value="EF-hand"/>
    <property type="match status" value="1"/>
</dbReference>
<dbReference type="Pfam" id="PF00036">
    <property type="entry name" value="EF-hand_1"/>
    <property type="match status" value="1"/>
</dbReference>
<dbReference type="EnsemblMetazoa" id="AMAM015530-RA">
    <property type="protein sequence ID" value="AMAM015530-PA"/>
    <property type="gene ID" value="AMAM015530"/>
</dbReference>
<accession>A0A182SXP7</accession>
<organism evidence="3 4">
    <name type="scientific">Anopheles maculatus</name>
    <dbReference type="NCBI Taxonomy" id="74869"/>
    <lineage>
        <taxon>Eukaryota</taxon>
        <taxon>Metazoa</taxon>
        <taxon>Ecdysozoa</taxon>
        <taxon>Arthropoda</taxon>
        <taxon>Hexapoda</taxon>
        <taxon>Insecta</taxon>
        <taxon>Pterygota</taxon>
        <taxon>Neoptera</taxon>
        <taxon>Endopterygota</taxon>
        <taxon>Diptera</taxon>
        <taxon>Nematocera</taxon>
        <taxon>Culicoidea</taxon>
        <taxon>Culicidae</taxon>
        <taxon>Anophelinae</taxon>
        <taxon>Anopheles</taxon>
        <taxon>Anopheles maculatus group</taxon>
    </lineage>
</organism>
<dbReference type="PROSITE" id="PS00018">
    <property type="entry name" value="EF_HAND_1"/>
    <property type="match status" value="2"/>
</dbReference>
<dbReference type="InterPro" id="IPR011992">
    <property type="entry name" value="EF-hand-dom_pair"/>
</dbReference>
<dbReference type="GO" id="GO:0005509">
    <property type="term" value="F:calcium ion binding"/>
    <property type="evidence" value="ECO:0007669"/>
    <property type="project" value="InterPro"/>
</dbReference>
<dbReference type="PROSITE" id="PS50222">
    <property type="entry name" value="EF_HAND_2"/>
    <property type="match status" value="1"/>
</dbReference>
<sequence>TLILCYFSLLFSRLPRFTDIDNNGFLDNNDFQCMALRATVIEGKGEINPARLNEYKFIMKSLWDEISALADFDKDGKITTEEFKQAVKQTCVGKPYSEFPKQNSRFSPAHCLQFCVKTHGKFPVLERKFCCRSCAVLPEARAAKADAHWL</sequence>
<dbReference type="SUPFAM" id="SSF47473">
    <property type="entry name" value="EF-hand"/>
    <property type="match status" value="1"/>
</dbReference>
<name>A0A182SXP7_9DIPT</name>
<evidence type="ECO:0000313" key="3">
    <source>
        <dbReference type="EnsemblMetazoa" id="AMAM015530-PA"/>
    </source>
</evidence>
<dbReference type="VEuPathDB" id="VectorBase:AMAM015530"/>
<keyword evidence="4" id="KW-1185">Reference proteome</keyword>
<evidence type="ECO:0000259" key="2">
    <source>
        <dbReference type="PROSITE" id="PS50222"/>
    </source>
</evidence>
<feature type="domain" description="EF-hand" evidence="2">
    <location>
        <begin position="58"/>
        <end position="93"/>
    </location>
</feature>
<protein>
    <recommendedName>
        <fullName evidence="2">EF-hand domain-containing protein</fullName>
    </recommendedName>
</protein>
<dbReference type="AlphaFoldDB" id="A0A182SXP7"/>
<dbReference type="InterPro" id="IPR018247">
    <property type="entry name" value="EF_Hand_1_Ca_BS"/>
</dbReference>